<dbReference type="GO" id="GO:0016747">
    <property type="term" value="F:acyltransferase activity, transferring groups other than amino-acyl groups"/>
    <property type="evidence" value="ECO:0007669"/>
    <property type="project" value="InterPro"/>
</dbReference>
<keyword evidence="3" id="KW-1185">Reference proteome</keyword>
<proteinExistence type="predicted"/>
<evidence type="ECO:0000313" key="3">
    <source>
        <dbReference type="Proteomes" id="UP000315215"/>
    </source>
</evidence>
<dbReference type="Proteomes" id="UP000315215">
    <property type="component" value="Chromosome"/>
</dbReference>
<dbReference type="InterPro" id="IPR051531">
    <property type="entry name" value="N-acetyltransferase"/>
</dbReference>
<name>A0A516KF70_9BACI</name>
<dbReference type="PANTHER" id="PTHR43792:SF13">
    <property type="entry name" value="ACETYLTRANSFERASE"/>
    <property type="match status" value="1"/>
</dbReference>
<dbReference type="SUPFAM" id="SSF55729">
    <property type="entry name" value="Acyl-CoA N-acyltransferases (Nat)"/>
    <property type="match status" value="1"/>
</dbReference>
<accession>A0A516KF70</accession>
<dbReference type="RefSeq" id="WP_143893272.1">
    <property type="nucleotide sequence ID" value="NZ_CP041666.1"/>
</dbReference>
<sequence>MEIVSARLTLVALTLDSVKLLMTNRMAYFLKYHIPFEIDWPSDGFKALLPLYVEKLEADPSELGYGPWVILENASNQLVGNIGFKGRIDDEPPHTLDIGYEVLPKFRKQGIATEAVKFLTEWALEQPNIYRVTASCDISNIISQRVLIYNNYEIYKNERSFISFERRRVLDSSKGER</sequence>
<dbReference type="PROSITE" id="PS51186">
    <property type="entry name" value="GNAT"/>
    <property type="match status" value="1"/>
</dbReference>
<keyword evidence="2" id="KW-0808">Transferase</keyword>
<organism evidence="2 3">
    <name type="scientific">Radiobacillus deserti</name>
    <dbReference type="NCBI Taxonomy" id="2594883"/>
    <lineage>
        <taxon>Bacteria</taxon>
        <taxon>Bacillati</taxon>
        <taxon>Bacillota</taxon>
        <taxon>Bacilli</taxon>
        <taxon>Bacillales</taxon>
        <taxon>Bacillaceae</taxon>
        <taxon>Radiobacillus</taxon>
    </lineage>
</organism>
<dbReference type="EMBL" id="CP041666">
    <property type="protein sequence ID" value="QDP40062.1"/>
    <property type="molecule type" value="Genomic_DNA"/>
</dbReference>
<dbReference type="KEGG" id="aqt:FN924_07720"/>
<protein>
    <submittedName>
        <fullName evidence="2">GNAT family N-acetyltransferase</fullName>
    </submittedName>
</protein>
<dbReference type="CDD" id="cd04301">
    <property type="entry name" value="NAT_SF"/>
    <property type="match status" value="1"/>
</dbReference>
<evidence type="ECO:0000313" key="2">
    <source>
        <dbReference type="EMBL" id="QDP40062.1"/>
    </source>
</evidence>
<dbReference type="Gene3D" id="3.40.630.30">
    <property type="match status" value="1"/>
</dbReference>
<dbReference type="Pfam" id="PF13302">
    <property type="entry name" value="Acetyltransf_3"/>
    <property type="match status" value="1"/>
</dbReference>
<dbReference type="InterPro" id="IPR000182">
    <property type="entry name" value="GNAT_dom"/>
</dbReference>
<dbReference type="OrthoDB" id="452315at2"/>
<dbReference type="AlphaFoldDB" id="A0A516KF70"/>
<feature type="domain" description="N-acetyltransferase" evidence="1">
    <location>
        <begin position="8"/>
        <end position="177"/>
    </location>
</feature>
<reference evidence="2 3" key="1">
    <citation type="submission" date="2019-07" db="EMBL/GenBank/DDBJ databases">
        <authorList>
            <person name="Li J."/>
        </authorList>
    </citation>
    <scope>NUCLEOTIDE SEQUENCE [LARGE SCALE GENOMIC DNA]</scope>
    <source>
        <strain evidence="2 3">TKL69</strain>
    </source>
</reference>
<dbReference type="InterPro" id="IPR016181">
    <property type="entry name" value="Acyl_CoA_acyltransferase"/>
</dbReference>
<dbReference type="PANTHER" id="PTHR43792">
    <property type="entry name" value="GNAT FAMILY, PUTATIVE (AFU_ORTHOLOGUE AFUA_3G00765)-RELATED-RELATED"/>
    <property type="match status" value="1"/>
</dbReference>
<evidence type="ECO:0000259" key="1">
    <source>
        <dbReference type="PROSITE" id="PS51186"/>
    </source>
</evidence>
<gene>
    <name evidence="2" type="ORF">FN924_07720</name>
</gene>